<reference evidence="3" key="1">
    <citation type="submission" date="2022-04" db="EMBL/GenBank/DDBJ databases">
        <title>Carnegiea gigantea Genome sequencing and assembly v2.</title>
        <authorList>
            <person name="Copetti D."/>
            <person name="Sanderson M.J."/>
            <person name="Burquez A."/>
            <person name="Wojciechowski M.F."/>
        </authorList>
    </citation>
    <scope>NUCLEOTIDE SEQUENCE</scope>
    <source>
        <strain evidence="3">SGP5-SGP5p</strain>
        <tissue evidence="3">Aerial part</tissue>
    </source>
</reference>
<evidence type="ECO:0000313" key="4">
    <source>
        <dbReference type="Proteomes" id="UP001153076"/>
    </source>
</evidence>
<dbReference type="OrthoDB" id="785851at2759"/>
<feature type="domain" description="GIL1/IRKI C-terminal" evidence="2">
    <location>
        <begin position="504"/>
        <end position="553"/>
    </location>
</feature>
<feature type="region of interest" description="Disordered" evidence="1">
    <location>
        <begin position="221"/>
        <end position="240"/>
    </location>
</feature>
<dbReference type="Proteomes" id="UP001153076">
    <property type="component" value="Unassembled WGS sequence"/>
</dbReference>
<evidence type="ECO:0000259" key="2">
    <source>
        <dbReference type="Pfam" id="PF24994"/>
    </source>
</evidence>
<dbReference type="AlphaFoldDB" id="A0A9Q1L0R8"/>
<keyword evidence="4" id="KW-1185">Reference proteome</keyword>
<dbReference type="EMBL" id="JAKOGI010000004">
    <property type="protein sequence ID" value="KAJ8452530.1"/>
    <property type="molecule type" value="Genomic_DNA"/>
</dbReference>
<organism evidence="3 4">
    <name type="scientific">Carnegiea gigantea</name>
    <dbReference type="NCBI Taxonomy" id="171969"/>
    <lineage>
        <taxon>Eukaryota</taxon>
        <taxon>Viridiplantae</taxon>
        <taxon>Streptophyta</taxon>
        <taxon>Embryophyta</taxon>
        <taxon>Tracheophyta</taxon>
        <taxon>Spermatophyta</taxon>
        <taxon>Magnoliopsida</taxon>
        <taxon>eudicotyledons</taxon>
        <taxon>Gunneridae</taxon>
        <taxon>Pentapetalae</taxon>
        <taxon>Caryophyllales</taxon>
        <taxon>Cactineae</taxon>
        <taxon>Cactaceae</taxon>
        <taxon>Cactoideae</taxon>
        <taxon>Echinocereeae</taxon>
        <taxon>Carnegiea</taxon>
    </lineage>
</organism>
<evidence type="ECO:0000313" key="3">
    <source>
        <dbReference type="EMBL" id="KAJ8452530.1"/>
    </source>
</evidence>
<dbReference type="Pfam" id="PF24994">
    <property type="entry name" value="GIL1_IRKI_C"/>
    <property type="match status" value="1"/>
</dbReference>
<dbReference type="PANTHER" id="PTHR31029">
    <property type="entry name" value="CYCLIN-DEPENDENT KINASE-LIKE PROTEIN"/>
    <property type="match status" value="1"/>
</dbReference>
<proteinExistence type="predicted"/>
<dbReference type="InterPro" id="IPR056813">
    <property type="entry name" value="GIL1_IRKI_C"/>
</dbReference>
<evidence type="ECO:0000256" key="1">
    <source>
        <dbReference type="SAM" id="MobiDB-lite"/>
    </source>
</evidence>
<sequence length="593" mass="67552">MAEVVRSVKEDGGKISRREIQEVIAKAVELRALHAALMQGNNQNHNPSPIKFLSASPPLSRPSSHFSAHDYPVFTPTYEDEPLPISGHIRMASQLILENWDDNNRRRENQTELHEDASLRKGLPDHHHICPVDDTVSVVSSSTNHVAFQQATSPGAEMVKLKRRTRLDDSKSVSSCNKCMPATVTTDHSKTGMPLTDCQSLNNASQNKSRGMILSWLFPRSKRRQKNEGSSPVRAESEDVSQVLNDLGSGMVSIETLKKELIEANKERDAAVLEVSEMKSSFGELKKKLHYLESHCEELKKALLSLSKGEKLGGGNPGDSLMLVSDETMVEGFLQIVAEARLSMKQFCKTLFRQIDDKDEQLRKNINQLLKPYKLSYNSKHPKPVFYHLAAVINQAFYQDFENCVFEKNGTPKSLDPLQERQQKFQSFVALRNLSWNEVLKKGTKYYSEEFSKFCDQKMNCIIVTLNWTRQWPEPLLQSFFVAAKCVWLLHLLAFSFHPPLMILRVEESRLFDSHYMEDVFKDKQKWEGPTHVKVMVMPGFYVQDRILRCKVLCSHGWSTTPGEVSGVNFFHMLFNQNLPYSGNGIISRKKNC</sequence>
<name>A0A9Q1L0R8_9CARY</name>
<gene>
    <name evidence="3" type="ORF">Cgig2_000119</name>
</gene>
<comment type="caution">
    <text evidence="3">The sequence shown here is derived from an EMBL/GenBank/DDBJ whole genome shotgun (WGS) entry which is preliminary data.</text>
</comment>
<accession>A0A9Q1L0R8</accession>
<dbReference type="PANTHER" id="PTHR31029:SF3">
    <property type="entry name" value="IRK-INTERACTING PROTEIN"/>
    <property type="match status" value="1"/>
</dbReference>
<dbReference type="InterPro" id="IPR042316">
    <property type="entry name" value="IRKI-like"/>
</dbReference>
<protein>
    <recommendedName>
        <fullName evidence="2">GIL1/IRKI C-terminal domain-containing protein</fullName>
    </recommendedName>
</protein>